<dbReference type="PANTHER" id="PTHR24198:SF165">
    <property type="entry name" value="ANKYRIN REPEAT-CONTAINING PROTEIN-RELATED"/>
    <property type="match status" value="1"/>
</dbReference>
<dbReference type="SMART" id="SM00248">
    <property type="entry name" value="ANK"/>
    <property type="match status" value="5"/>
</dbReference>
<feature type="non-terminal residue" evidence="4">
    <location>
        <position position="1"/>
    </location>
</feature>
<evidence type="ECO:0000256" key="2">
    <source>
        <dbReference type="ARBA" id="ARBA00023043"/>
    </source>
</evidence>
<evidence type="ECO:0000256" key="3">
    <source>
        <dbReference type="PROSITE-ProRule" id="PRU00023"/>
    </source>
</evidence>
<organism evidence="4 5">
    <name type="scientific">Durusdinium trenchii</name>
    <dbReference type="NCBI Taxonomy" id="1381693"/>
    <lineage>
        <taxon>Eukaryota</taxon>
        <taxon>Sar</taxon>
        <taxon>Alveolata</taxon>
        <taxon>Dinophyceae</taxon>
        <taxon>Suessiales</taxon>
        <taxon>Symbiodiniaceae</taxon>
        <taxon>Durusdinium</taxon>
    </lineage>
</organism>
<keyword evidence="5" id="KW-1185">Reference proteome</keyword>
<gene>
    <name evidence="4" type="ORF">SCF082_LOCUS44237</name>
</gene>
<proteinExistence type="predicted"/>
<dbReference type="PROSITE" id="PS50297">
    <property type="entry name" value="ANK_REP_REGION"/>
    <property type="match status" value="2"/>
</dbReference>
<dbReference type="SUPFAM" id="SSF48403">
    <property type="entry name" value="Ankyrin repeat"/>
    <property type="match status" value="1"/>
</dbReference>
<dbReference type="Gene3D" id="1.25.40.20">
    <property type="entry name" value="Ankyrin repeat-containing domain"/>
    <property type="match status" value="2"/>
</dbReference>
<evidence type="ECO:0000256" key="1">
    <source>
        <dbReference type="ARBA" id="ARBA00022737"/>
    </source>
</evidence>
<feature type="repeat" description="ANK" evidence="3">
    <location>
        <begin position="37"/>
        <end position="69"/>
    </location>
</feature>
<protein>
    <submittedName>
        <fullName evidence="4">Ankyrin repeat and SOCS box protein 2 (ASB-2)</fullName>
    </submittedName>
</protein>
<dbReference type="InterPro" id="IPR002110">
    <property type="entry name" value="Ankyrin_rpt"/>
</dbReference>
<keyword evidence="2 3" id="KW-0040">ANK repeat</keyword>
<accession>A0ABP0R453</accession>
<comment type="caution">
    <text evidence="4">The sequence shown here is derived from an EMBL/GenBank/DDBJ whole genome shotgun (WGS) entry which is preliminary data.</text>
</comment>
<evidence type="ECO:0000313" key="5">
    <source>
        <dbReference type="Proteomes" id="UP001642464"/>
    </source>
</evidence>
<dbReference type="Proteomes" id="UP001642464">
    <property type="component" value="Unassembled WGS sequence"/>
</dbReference>
<evidence type="ECO:0000313" key="4">
    <source>
        <dbReference type="EMBL" id="CAK9094086.1"/>
    </source>
</evidence>
<keyword evidence="1" id="KW-0677">Repeat</keyword>
<sequence>AAEAGMTSMLKLVEQGDVPNLRALIEDGHETDFAPENATTPLTRAVETRNTEVVQLLLELRANVNFKDWKGVAPLHVAAFDGDIDTMSLLLTAGADANILDRHGSTPLFFVPTAEACDELAKAKANLNILNKKGQSAIHTASHAGLDEVARWLTEHASPGLINVQDKHGRTAWYCASRAAEESGNTETLQVLKEKKPITTLKPYKEWKVDLPPKPQTLIDPVAVRVKKAEKKELKKVTIASGQEGPQDPFAVVSLKRSTEELRHLSEELSQADTEVMAVLQDNLQEEPSTAELVKDAEDLLQEGASHEVPGLKRAMVRALGGRASGVRLRASSGLQRCETFRPHWACAEPAILTILFLYSSGVDSFGLPSWPGSLGCPTHAWWWCTSVPGIEFGSWKPVHPGPVALVLAAETKLS</sequence>
<reference evidence="4 5" key="1">
    <citation type="submission" date="2024-02" db="EMBL/GenBank/DDBJ databases">
        <authorList>
            <person name="Chen Y."/>
            <person name="Shah S."/>
            <person name="Dougan E. K."/>
            <person name="Thang M."/>
            <person name="Chan C."/>
        </authorList>
    </citation>
    <scope>NUCLEOTIDE SEQUENCE [LARGE SCALE GENOMIC DNA]</scope>
</reference>
<feature type="repeat" description="ANK" evidence="3">
    <location>
        <begin position="70"/>
        <end position="102"/>
    </location>
</feature>
<name>A0ABP0R453_9DINO</name>
<dbReference type="Pfam" id="PF12796">
    <property type="entry name" value="Ank_2"/>
    <property type="match status" value="2"/>
</dbReference>
<dbReference type="PROSITE" id="PS50088">
    <property type="entry name" value="ANK_REPEAT"/>
    <property type="match status" value="2"/>
</dbReference>
<dbReference type="PANTHER" id="PTHR24198">
    <property type="entry name" value="ANKYRIN REPEAT AND PROTEIN KINASE DOMAIN-CONTAINING PROTEIN"/>
    <property type="match status" value="1"/>
</dbReference>
<dbReference type="InterPro" id="IPR036770">
    <property type="entry name" value="Ankyrin_rpt-contain_sf"/>
</dbReference>
<dbReference type="EMBL" id="CAXAMM010040573">
    <property type="protein sequence ID" value="CAK9094086.1"/>
    <property type="molecule type" value="Genomic_DNA"/>
</dbReference>